<dbReference type="GO" id="GO:0005886">
    <property type="term" value="C:plasma membrane"/>
    <property type="evidence" value="ECO:0007669"/>
    <property type="project" value="UniProtKB-SubCell"/>
</dbReference>
<dbReference type="EMBL" id="CP003697">
    <property type="protein sequence ID" value="AGF73807.1"/>
    <property type="molecule type" value="Genomic_DNA"/>
</dbReference>
<evidence type="ECO:0000256" key="2">
    <source>
        <dbReference type="SAM" id="MobiDB-lite"/>
    </source>
</evidence>
<dbReference type="InterPro" id="IPR002696">
    <property type="entry name" value="Membr_insert_effic_factor_YidD"/>
</dbReference>
<gene>
    <name evidence="3" type="ORF">A605_14055</name>
</gene>
<accession>M1NWE1</accession>
<dbReference type="SMART" id="SM01234">
    <property type="entry name" value="Haemolytic"/>
    <property type="match status" value="1"/>
</dbReference>
<dbReference type="Pfam" id="PF01809">
    <property type="entry name" value="YidD"/>
    <property type="match status" value="1"/>
</dbReference>
<comment type="function">
    <text evidence="1">Could be involved in insertion of integral membrane proteins into the membrane.</text>
</comment>
<evidence type="ECO:0000256" key="1">
    <source>
        <dbReference type="HAMAP-Rule" id="MF_00386"/>
    </source>
</evidence>
<keyword evidence="1" id="KW-0472">Membrane</keyword>
<dbReference type="HAMAP" id="MF_00386">
    <property type="entry name" value="UPF0161_YidD"/>
    <property type="match status" value="1"/>
</dbReference>
<evidence type="ECO:0000313" key="3">
    <source>
        <dbReference type="EMBL" id="AGF73807.1"/>
    </source>
</evidence>
<dbReference type="Proteomes" id="UP000011723">
    <property type="component" value="Chromosome"/>
</dbReference>
<dbReference type="HOGENOM" id="CLU_144811_5_2_11"/>
<evidence type="ECO:0000313" key="4">
    <source>
        <dbReference type="Proteomes" id="UP000011723"/>
    </source>
</evidence>
<keyword evidence="1" id="KW-1003">Cell membrane</keyword>
<dbReference type="STRING" id="1121362.A605_14055"/>
<comment type="similarity">
    <text evidence="1">Belongs to the UPF0161 family.</text>
</comment>
<sequence>MSGVHDAGGDRNPGGGRRPDRYYTLTGDEIPGARGPASRGLVAAVSFYQKYVSPLKMGSTCRFEPTCSAYALEAVSRHGAVKGVVMALARLSKCGPWHPGGYDPVPVP</sequence>
<comment type="subcellular location">
    <subcellularLocation>
        <location evidence="1">Cell membrane</location>
        <topology evidence="1">Peripheral membrane protein</topology>
        <orientation evidence="1">Cytoplasmic side</orientation>
    </subcellularLocation>
</comment>
<feature type="region of interest" description="Disordered" evidence="2">
    <location>
        <begin position="1"/>
        <end position="22"/>
    </location>
</feature>
<dbReference type="PANTHER" id="PTHR33383">
    <property type="entry name" value="MEMBRANE PROTEIN INSERTION EFFICIENCY FACTOR-RELATED"/>
    <property type="match status" value="1"/>
</dbReference>
<protein>
    <recommendedName>
        <fullName evidence="1">Putative membrane protein insertion efficiency factor</fullName>
    </recommendedName>
</protein>
<dbReference type="NCBIfam" id="TIGR00278">
    <property type="entry name" value="membrane protein insertion efficiency factor YidD"/>
    <property type="match status" value="1"/>
</dbReference>
<reference evidence="3 4" key="1">
    <citation type="journal article" date="2012" name="Stand. Genomic Sci.">
        <title>Genome sequence of the halotolerant bacterium Corynebacterium halotolerans type strain YIM 70093(T) (= DSM 44683(T)).</title>
        <authorList>
            <person name="Ruckert C."/>
            <person name="Albersmeier A."/>
            <person name="Al-Dilaimi A."/>
            <person name="Niehaus K."/>
            <person name="Szczepanowski R."/>
            <person name="Kalinowski J."/>
        </authorList>
    </citation>
    <scope>NUCLEOTIDE SEQUENCE [LARGE SCALE GENOMIC DNA]</scope>
    <source>
        <strain evidence="3">YIM 70093</strain>
    </source>
</reference>
<keyword evidence="4" id="KW-1185">Reference proteome</keyword>
<dbReference type="KEGG" id="chn:A605_14055"/>
<name>M1NWE1_9CORY</name>
<proteinExistence type="inferred from homology"/>
<dbReference type="eggNOG" id="COG0759">
    <property type="taxonomic scope" value="Bacteria"/>
</dbReference>
<organism evidence="3 4">
    <name type="scientific">Corynebacterium halotolerans YIM 70093 = DSM 44683</name>
    <dbReference type="NCBI Taxonomy" id="1121362"/>
    <lineage>
        <taxon>Bacteria</taxon>
        <taxon>Bacillati</taxon>
        <taxon>Actinomycetota</taxon>
        <taxon>Actinomycetes</taxon>
        <taxon>Mycobacteriales</taxon>
        <taxon>Corynebacteriaceae</taxon>
        <taxon>Corynebacterium</taxon>
    </lineage>
</organism>
<dbReference type="PANTHER" id="PTHR33383:SF1">
    <property type="entry name" value="MEMBRANE PROTEIN INSERTION EFFICIENCY FACTOR-RELATED"/>
    <property type="match status" value="1"/>
</dbReference>
<dbReference type="AlphaFoldDB" id="M1NWE1"/>